<evidence type="ECO:0000313" key="2">
    <source>
        <dbReference type="Proteomes" id="UP001501442"/>
    </source>
</evidence>
<protein>
    <submittedName>
        <fullName evidence="1">Uncharacterized protein</fullName>
    </submittedName>
</protein>
<proteinExistence type="predicted"/>
<sequence length="52" mass="5606">MRLACFPFLVGLPAFEQTVVYASPVERVSRVLIVWDSAATSTQSAPPWPAAA</sequence>
<reference evidence="2" key="1">
    <citation type="journal article" date="2019" name="Int. J. Syst. Evol. Microbiol.">
        <title>The Global Catalogue of Microorganisms (GCM) 10K type strain sequencing project: providing services to taxonomists for standard genome sequencing and annotation.</title>
        <authorList>
            <consortium name="The Broad Institute Genomics Platform"/>
            <consortium name="The Broad Institute Genome Sequencing Center for Infectious Disease"/>
            <person name="Wu L."/>
            <person name="Ma J."/>
        </authorList>
    </citation>
    <scope>NUCLEOTIDE SEQUENCE [LARGE SCALE GENOMIC DNA]</scope>
    <source>
        <strain evidence="2">JCM 17939</strain>
    </source>
</reference>
<keyword evidence="2" id="KW-1185">Reference proteome</keyword>
<name>A0ABP8U7U0_9ACTN</name>
<comment type="caution">
    <text evidence="1">The sequence shown here is derived from an EMBL/GenBank/DDBJ whole genome shotgun (WGS) entry which is preliminary data.</text>
</comment>
<accession>A0ABP8U7U0</accession>
<organism evidence="1 2">
    <name type="scientific">Actinoallomurus vinaceus</name>
    <dbReference type="NCBI Taxonomy" id="1080074"/>
    <lineage>
        <taxon>Bacteria</taxon>
        <taxon>Bacillati</taxon>
        <taxon>Actinomycetota</taxon>
        <taxon>Actinomycetes</taxon>
        <taxon>Streptosporangiales</taxon>
        <taxon>Thermomonosporaceae</taxon>
        <taxon>Actinoallomurus</taxon>
    </lineage>
</organism>
<gene>
    <name evidence="1" type="ORF">GCM10023196_025090</name>
</gene>
<dbReference type="Proteomes" id="UP001501442">
    <property type="component" value="Unassembled WGS sequence"/>
</dbReference>
<evidence type="ECO:0000313" key="1">
    <source>
        <dbReference type="EMBL" id="GAA4624541.1"/>
    </source>
</evidence>
<dbReference type="EMBL" id="BAABHK010000003">
    <property type="protein sequence ID" value="GAA4624541.1"/>
    <property type="molecule type" value="Genomic_DNA"/>
</dbReference>